<evidence type="ECO:0000259" key="5">
    <source>
        <dbReference type="PROSITE" id="PS51292"/>
    </source>
</evidence>
<reference evidence="6" key="4">
    <citation type="submission" date="2019-03" db="UniProtKB">
        <authorList>
            <consortium name="EnsemblPlants"/>
        </authorList>
    </citation>
    <scope>IDENTIFICATION</scope>
</reference>
<dbReference type="Gramene" id="AET7Gv21134200.21">
    <property type="protein sequence ID" value="AET7Gv21134200.21"/>
    <property type="gene ID" value="AET7Gv21134200"/>
</dbReference>
<name>A0A453SX83_AEGTS</name>
<dbReference type="Pfam" id="PF12906">
    <property type="entry name" value="RINGv"/>
    <property type="match status" value="1"/>
</dbReference>
<dbReference type="PANTHER" id="PTHR46158:SF2">
    <property type="entry name" value="OS02G0165000 PROTEIN"/>
    <property type="match status" value="1"/>
</dbReference>
<dbReference type="Proteomes" id="UP000015105">
    <property type="component" value="Chromosome 7D"/>
</dbReference>
<feature type="domain" description="RING-CH-type" evidence="5">
    <location>
        <begin position="1"/>
        <end position="39"/>
    </location>
</feature>
<dbReference type="AlphaFoldDB" id="A0A453SX83"/>
<evidence type="ECO:0000256" key="1">
    <source>
        <dbReference type="ARBA" id="ARBA00022723"/>
    </source>
</evidence>
<dbReference type="PANTHER" id="PTHR46158">
    <property type="entry name" value="OS02G0165000 PROTEIN"/>
    <property type="match status" value="1"/>
</dbReference>
<keyword evidence="3" id="KW-0862">Zinc</keyword>
<protein>
    <recommendedName>
        <fullName evidence="5">RING-CH-type domain-containing protein</fullName>
    </recommendedName>
</protein>
<evidence type="ECO:0000256" key="3">
    <source>
        <dbReference type="ARBA" id="ARBA00022833"/>
    </source>
</evidence>
<reference evidence="6" key="3">
    <citation type="journal article" date="2017" name="Nature">
        <title>Genome sequence of the progenitor of the wheat D genome Aegilops tauschii.</title>
        <authorList>
            <person name="Luo M.C."/>
            <person name="Gu Y.Q."/>
            <person name="Puiu D."/>
            <person name="Wang H."/>
            <person name="Twardziok S.O."/>
            <person name="Deal K.R."/>
            <person name="Huo N."/>
            <person name="Zhu T."/>
            <person name="Wang L."/>
            <person name="Wang Y."/>
            <person name="McGuire P.E."/>
            <person name="Liu S."/>
            <person name="Long H."/>
            <person name="Ramasamy R.K."/>
            <person name="Rodriguez J.C."/>
            <person name="Van S.L."/>
            <person name="Yuan L."/>
            <person name="Wang Z."/>
            <person name="Xia Z."/>
            <person name="Xiao L."/>
            <person name="Anderson O.D."/>
            <person name="Ouyang S."/>
            <person name="Liang Y."/>
            <person name="Zimin A.V."/>
            <person name="Pertea G."/>
            <person name="Qi P."/>
            <person name="Bennetzen J.L."/>
            <person name="Dai X."/>
            <person name="Dawson M.W."/>
            <person name="Muller H.G."/>
            <person name="Kugler K."/>
            <person name="Rivarola-Duarte L."/>
            <person name="Spannagl M."/>
            <person name="Mayer K.F.X."/>
            <person name="Lu F.H."/>
            <person name="Bevan M.W."/>
            <person name="Leroy P."/>
            <person name="Li P."/>
            <person name="You F.M."/>
            <person name="Sun Q."/>
            <person name="Liu Z."/>
            <person name="Lyons E."/>
            <person name="Wicker T."/>
            <person name="Salzberg S.L."/>
            <person name="Devos K.M."/>
            <person name="Dvorak J."/>
        </authorList>
    </citation>
    <scope>NUCLEOTIDE SEQUENCE [LARGE SCALE GENOMIC DNA]</scope>
    <source>
        <strain evidence="6">cv. AL8/78</strain>
    </source>
</reference>
<keyword evidence="4" id="KW-0472">Membrane</keyword>
<reference evidence="7" key="1">
    <citation type="journal article" date="2014" name="Science">
        <title>Ancient hybridizations among the ancestral genomes of bread wheat.</title>
        <authorList>
            <consortium name="International Wheat Genome Sequencing Consortium,"/>
            <person name="Marcussen T."/>
            <person name="Sandve S.R."/>
            <person name="Heier L."/>
            <person name="Spannagl M."/>
            <person name="Pfeifer M."/>
            <person name="Jakobsen K.S."/>
            <person name="Wulff B.B."/>
            <person name="Steuernagel B."/>
            <person name="Mayer K.F."/>
            <person name="Olsen O.A."/>
        </authorList>
    </citation>
    <scope>NUCLEOTIDE SEQUENCE [LARGE SCALE GENOMIC DNA]</scope>
    <source>
        <strain evidence="7">cv. AL8/78</strain>
    </source>
</reference>
<evidence type="ECO:0000256" key="2">
    <source>
        <dbReference type="ARBA" id="ARBA00022771"/>
    </source>
</evidence>
<organism evidence="6 7">
    <name type="scientific">Aegilops tauschii subsp. strangulata</name>
    <name type="common">Goatgrass</name>
    <dbReference type="NCBI Taxonomy" id="200361"/>
    <lineage>
        <taxon>Eukaryota</taxon>
        <taxon>Viridiplantae</taxon>
        <taxon>Streptophyta</taxon>
        <taxon>Embryophyta</taxon>
        <taxon>Tracheophyta</taxon>
        <taxon>Spermatophyta</taxon>
        <taxon>Magnoliopsida</taxon>
        <taxon>Liliopsida</taxon>
        <taxon>Poales</taxon>
        <taxon>Poaceae</taxon>
        <taxon>BOP clade</taxon>
        <taxon>Pooideae</taxon>
        <taxon>Triticodae</taxon>
        <taxon>Triticeae</taxon>
        <taxon>Triticinae</taxon>
        <taxon>Aegilops</taxon>
    </lineage>
</organism>
<keyword evidence="4" id="KW-0812">Transmembrane</keyword>
<proteinExistence type="predicted"/>
<dbReference type="Gene3D" id="3.30.40.10">
    <property type="entry name" value="Zinc/RING finger domain, C3HC4 (zinc finger)"/>
    <property type="match status" value="1"/>
</dbReference>
<evidence type="ECO:0000313" key="6">
    <source>
        <dbReference type="EnsemblPlants" id="AET7Gv21134200.21"/>
    </source>
</evidence>
<dbReference type="EnsemblPlants" id="AET7Gv21134200.21">
    <property type="protein sequence ID" value="AET7Gv21134200.21"/>
    <property type="gene ID" value="AET7Gv21134200"/>
</dbReference>
<dbReference type="InterPro" id="IPR011016">
    <property type="entry name" value="Znf_RING-CH"/>
</dbReference>
<keyword evidence="4" id="KW-1133">Transmembrane helix</keyword>
<dbReference type="InterPro" id="IPR013083">
    <property type="entry name" value="Znf_RING/FYVE/PHD"/>
</dbReference>
<evidence type="ECO:0000256" key="4">
    <source>
        <dbReference type="SAM" id="Phobius"/>
    </source>
</evidence>
<dbReference type="PROSITE" id="PS51292">
    <property type="entry name" value="ZF_RING_CH"/>
    <property type="match status" value="1"/>
</dbReference>
<sequence>MECSCKGELALAHQDCAVKWFSIKGNKICDVCRQEVKNLPVTLLRIPTQTVTRRLANGAQQRAAQQYRFWQDIPILVMVSMLAYFCFLEQLLGY</sequence>
<dbReference type="SUPFAM" id="SSF57850">
    <property type="entry name" value="RING/U-box"/>
    <property type="match status" value="1"/>
</dbReference>
<dbReference type="SMART" id="SM00744">
    <property type="entry name" value="RINGv"/>
    <property type="match status" value="1"/>
</dbReference>
<dbReference type="GO" id="GO:0008270">
    <property type="term" value="F:zinc ion binding"/>
    <property type="evidence" value="ECO:0007669"/>
    <property type="project" value="UniProtKB-KW"/>
</dbReference>
<feature type="transmembrane region" description="Helical" evidence="4">
    <location>
        <begin position="73"/>
        <end position="92"/>
    </location>
</feature>
<reference evidence="6" key="5">
    <citation type="journal article" date="2021" name="G3 (Bethesda)">
        <title>Aegilops tauschii genome assembly Aet v5.0 features greater sequence contiguity and improved annotation.</title>
        <authorList>
            <person name="Wang L."/>
            <person name="Zhu T."/>
            <person name="Rodriguez J.C."/>
            <person name="Deal K.R."/>
            <person name="Dubcovsky J."/>
            <person name="McGuire P.E."/>
            <person name="Lux T."/>
            <person name="Spannagl M."/>
            <person name="Mayer K.F.X."/>
            <person name="Baldrich P."/>
            <person name="Meyers B.C."/>
            <person name="Huo N."/>
            <person name="Gu Y.Q."/>
            <person name="Zhou H."/>
            <person name="Devos K.M."/>
            <person name="Bennetzen J.L."/>
            <person name="Unver T."/>
            <person name="Budak H."/>
            <person name="Gulick P.J."/>
            <person name="Galiba G."/>
            <person name="Kalapos B."/>
            <person name="Nelson D.R."/>
            <person name="Li P."/>
            <person name="You F.M."/>
            <person name="Luo M.C."/>
            <person name="Dvorak J."/>
        </authorList>
    </citation>
    <scope>NUCLEOTIDE SEQUENCE [LARGE SCALE GENOMIC DNA]</scope>
    <source>
        <strain evidence="6">cv. AL8/78</strain>
    </source>
</reference>
<keyword evidence="2" id="KW-0863">Zinc-finger</keyword>
<evidence type="ECO:0000313" key="7">
    <source>
        <dbReference type="Proteomes" id="UP000015105"/>
    </source>
</evidence>
<keyword evidence="7" id="KW-1185">Reference proteome</keyword>
<accession>A0A453SX83</accession>
<reference evidence="7" key="2">
    <citation type="journal article" date="2017" name="Nat. Plants">
        <title>The Aegilops tauschii genome reveals multiple impacts of transposons.</title>
        <authorList>
            <person name="Zhao G."/>
            <person name="Zou C."/>
            <person name="Li K."/>
            <person name="Wang K."/>
            <person name="Li T."/>
            <person name="Gao L."/>
            <person name="Zhang X."/>
            <person name="Wang H."/>
            <person name="Yang Z."/>
            <person name="Liu X."/>
            <person name="Jiang W."/>
            <person name="Mao L."/>
            <person name="Kong X."/>
            <person name="Jiao Y."/>
            <person name="Jia J."/>
        </authorList>
    </citation>
    <scope>NUCLEOTIDE SEQUENCE [LARGE SCALE GENOMIC DNA]</scope>
    <source>
        <strain evidence="7">cv. AL8/78</strain>
    </source>
</reference>
<keyword evidence="1" id="KW-0479">Metal-binding</keyword>